<keyword evidence="2" id="KW-0378">Hydrolase</keyword>
<dbReference type="Gene3D" id="3.40.50.1820">
    <property type="entry name" value="alpha/beta hydrolase"/>
    <property type="match status" value="1"/>
</dbReference>
<evidence type="ECO:0000256" key="2">
    <source>
        <dbReference type="ARBA" id="ARBA00022801"/>
    </source>
</evidence>
<dbReference type="PANTHER" id="PTHR22946:SF9">
    <property type="entry name" value="POLYKETIDE TRANSFERASE AF380"/>
    <property type="match status" value="1"/>
</dbReference>
<organism evidence="4 5">
    <name type="scientific">Nocardioides silvaticus</name>
    <dbReference type="NCBI Taxonomy" id="2201891"/>
    <lineage>
        <taxon>Bacteria</taxon>
        <taxon>Bacillati</taxon>
        <taxon>Actinomycetota</taxon>
        <taxon>Actinomycetes</taxon>
        <taxon>Propionibacteriales</taxon>
        <taxon>Nocardioidaceae</taxon>
        <taxon>Nocardioides</taxon>
    </lineage>
</organism>
<dbReference type="InterPro" id="IPR050261">
    <property type="entry name" value="FrsA_esterase"/>
</dbReference>
<dbReference type="PANTHER" id="PTHR22946">
    <property type="entry name" value="DIENELACTONE HYDROLASE DOMAIN-CONTAINING PROTEIN-RELATED"/>
    <property type="match status" value="1"/>
</dbReference>
<comment type="similarity">
    <text evidence="1">Belongs to the AB hydrolase superfamily.</text>
</comment>
<evidence type="ECO:0000313" key="4">
    <source>
        <dbReference type="EMBL" id="PWN02941.1"/>
    </source>
</evidence>
<sequence length="389" mass="41522">MSGVSTEAAAAARPVSRTLWEHRDAVPETADAVDRLSPVSQAALRQLSPERMTAYGVDPADAIDLRGRVVEGEDWQATATELAERLLARAAVSGAAVPPTPVTRVGLLRRSSALLRMSQMMMLEDTDERREIYRRSAGLYAEAAALTGDRERVVLDSAAGTVVGWLIPAAQPVAAAIVIGGVEGWAFDFDSVGEALAVRGVSALMLDAPGQGETRFGHGTYLTSGWRAAYDSAATFLQRDGDLPLGLVGNSMGGSFVIAYAAGDPRVRACCDNGGAPQPWTVTPEYGTFFWKMAAACGTADADRAIATWRSVTPETRGPHRDYDLLVVHGARDPMVSQEMVDEIVADAAARRIDVHTFSDGVHCVYNHRADRDDLIADWMLAALQPAVG</sequence>
<feature type="domain" description="Serine aminopeptidase S33" evidence="3">
    <location>
        <begin position="172"/>
        <end position="266"/>
    </location>
</feature>
<dbReference type="InterPro" id="IPR022742">
    <property type="entry name" value="Hydrolase_4"/>
</dbReference>
<comment type="caution">
    <text evidence="4">The sequence shown here is derived from an EMBL/GenBank/DDBJ whole genome shotgun (WGS) entry which is preliminary data.</text>
</comment>
<evidence type="ECO:0000256" key="1">
    <source>
        <dbReference type="ARBA" id="ARBA00008645"/>
    </source>
</evidence>
<name>A0A316THF2_9ACTN</name>
<dbReference type="Pfam" id="PF12146">
    <property type="entry name" value="Hydrolase_4"/>
    <property type="match status" value="1"/>
</dbReference>
<evidence type="ECO:0000313" key="5">
    <source>
        <dbReference type="Proteomes" id="UP000245507"/>
    </source>
</evidence>
<dbReference type="InterPro" id="IPR029058">
    <property type="entry name" value="AB_hydrolase_fold"/>
</dbReference>
<accession>A0A316THF2</accession>
<dbReference type="Gene3D" id="1.20.1440.110">
    <property type="entry name" value="acylaminoacyl peptidase"/>
    <property type="match status" value="1"/>
</dbReference>
<proteinExistence type="inferred from homology"/>
<protein>
    <recommendedName>
        <fullName evidence="3">Serine aminopeptidase S33 domain-containing protein</fullName>
    </recommendedName>
</protein>
<dbReference type="Proteomes" id="UP000245507">
    <property type="component" value="Unassembled WGS sequence"/>
</dbReference>
<keyword evidence="5" id="KW-1185">Reference proteome</keyword>
<dbReference type="GO" id="GO:0052689">
    <property type="term" value="F:carboxylic ester hydrolase activity"/>
    <property type="evidence" value="ECO:0007669"/>
    <property type="project" value="UniProtKB-ARBA"/>
</dbReference>
<gene>
    <name evidence="4" type="ORF">DJ010_11185</name>
</gene>
<dbReference type="AlphaFoldDB" id="A0A316THF2"/>
<dbReference type="RefSeq" id="WP_109693743.1">
    <property type="nucleotide sequence ID" value="NZ_QGDD01000004.1"/>
</dbReference>
<dbReference type="SUPFAM" id="SSF53474">
    <property type="entry name" value="alpha/beta-Hydrolases"/>
    <property type="match status" value="1"/>
</dbReference>
<reference evidence="4 5" key="1">
    <citation type="submission" date="2018-05" db="EMBL/GenBank/DDBJ databases">
        <title>Nocardioides silvaticus genome.</title>
        <authorList>
            <person name="Li C."/>
            <person name="Wang G."/>
        </authorList>
    </citation>
    <scope>NUCLEOTIDE SEQUENCE [LARGE SCALE GENOMIC DNA]</scope>
    <source>
        <strain evidence="4 5">CCTCC AB 2018079</strain>
    </source>
</reference>
<evidence type="ECO:0000259" key="3">
    <source>
        <dbReference type="Pfam" id="PF12146"/>
    </source>
</evidence>
<dbReference type="EMBL" id="QGDD01000004">
    <property type="protein sequence ID" value="PWN02941.1"/>
    <property type="molecule type" value="Genomic_DNA"/>
</dbReference>